<dbReference type="RefSeq" id="WP_024499713.1">
    <property type="nucleotide sequence ID" value="NZ_CP091855.1"/>
</dbReference>
<feature type="domain" description="FAS1-like dehydratase" evidence="2">
    <location>
        <begin position="4"/>
        <end position="50"/>
    </location>
</feature>
<sequence length="176" mass="18497">MAVRRFPIESGHVQQFARAIGDTAEVYSDATADAGGLDGAVIPPTFLQASAQFDADYQLRPKPGKAWIGSGADPTGAGAPRTGAQNATPRDAASPDAKHTSNVLHAEQRFHFVRPVRVGEILRTSVRTGDTWEKKGRKGGAMVFTESVTDYLDESGEVVATATAVAVSTAPAEKTS</sequence>
<dbReference type="GeneID" id="77169887"/>
<evidence type="ECO:0000259" key="2">
    <source>
        <dbReference type="Pfam" id="PF13452"/>
    </source>
</evidence>
<dbReference type="SUPFAM" id="SSF54637">
    <property type="entry name" value="Thioesterase/thiol ester dehydrase-isomerase"/>
    <property type="match status" value="1"/>
</dbReference>
<evidence type="ECO:0000313" key="3">
    <source>
        <dbReference type="EMBL" id="MDV6307844.1"/>
    </source>
</evidence>
<proteinExistence type="predicted"/>
<comment type="caution">
    <text evidence="3">The sequence shown here is derived from an EMBL/GenBank/DDBJ whole genome shotgun (WGS) entry which is preliminary data.</text>
</comment>
<reference evidence="3 4" key="1">
    <citation type="submission" date="2023-10" db="EMBL/GenBank/DDBJ databases">
        <title>Development of a sustainable strategy for remediation of hydrocarbon-contaminated territories based on the waste exchange concept.</title>
        <authorList>
            <person name="Krivoruchko A."/>
        </authorList>
    </citation>
    <scope>NUCLEOTIDE SEQUENCE [LARGE SCALE GENOMIC DNA]</scope>
    <source>
        <strain evidence="3 4">IEGM 1266</strain>
    </source>
</reference>
<dbReference type="Gene3D" id="3.10.129.10">
    <property type="entry name" value="Hotdog Thioesterase"/>
    <property type="match status" value="1"/>
</dbReference>
<organism evidence="3 4">
    <name type="scientific">Gordonia amicalis</name>
    <dbReference type="NCBI Taxonomy" id="89053"/>
    <lineage>
        <taxon>Bacteria</taxon>
        <taxon>Bacillati</taxon>
        <taxon>Actinomycetota</taxon>
        <taxon>Actinomycetes</taxon>
        <taxon>Mycobacteriales</taxon>
        <taxon>Gordoniaceae</taxon>
        <taxon>Gordonia</taxon>
    </lineage>
</organism>
<name>A0ABU4DDM5_9ACTN</name>
<dbReference type="Proteomes" id="UP001185779">
    <property type="component" value="Unassembled WGS sequence"/>
</dbReference>
<feature type="domain" description="FAS1-like dehydratase" evidence="2">
    <location>
        <begin position="100"/>
        <end position="161"/>
    </location>
</feature>
<dbReference type="InterPro" id="IPR039569">
    <property type="entry name" value="FAS1-like_DH_region"/>
</dbReference>
<protein>
    <submittedName>
        <fullName evidence="3">MaoC family dehydratase N-terminal domain-containing protein</fullName>
    </submittedName>
</protein>
<keyword evidence="4" id="KW-1185">Reference proteome</keyword>
<feature type="region of interest" description="Disordered" evidence="1">
    <location>
        <begin position="64"/>
        <end position="100"/>
    </location>
</feature>
<dbReference type="Pfam" id="PF13452">
    <property type="entry name" value="FAS1_DH_region"/>
    <property type="match status" value="2"/>
</dbReference>
<accession>A0ABU4DDM5</accession>
<evidence type="ECO:0000313" key="4">
    <source>
        <dbReference type="Proteomes" id="UP001185779"/>
    </source>
</evidence>
<dbReference type="InterPro" id="IPR029069">
    <property type="entry name" value="HotDog_dom_sf"/>
</dbReference>
<dbReference type="EMBL" id="JAWLKI010000010">
    <property type="protein sequence ID" value="MDV6307844.1"/>
    <property type="molecule type" value="Genomic_DNA"/>
</dbReference>
<evidence type="ECO:0000256" key="1">
    <source>
        <dbReference type="SAM" id="MobiDB-lite"/>
    </source>
</evidence>
<gene>
    <name evidence="3" type="ORF">R3P94_11020</name>
</gene>